<dbReference type="AlphaFoldDB" id="A0A2H0B6Y9"/>
<gene>
    <name evidence="3" type="ORF">COX08_04275</name>
</gene>
<accession>A0A2H0B6Y9</accession>
<keyword evidence="2" id="KW-1133">Transmembrane helix</keyword>
<protein>
    <submittedName>
        <fullName evidence="3">Uncharacterized protein</fullName>
    </submittedName>
</protein>
<reference evidence="3 4" key="1">
    <citation type="submission" date="2017-09" db="EMBL/GenBank/DDBJ databases">
        <title>Depth-based differentiation of microbial function through sediment-hosted aquifers and enrichment of novel symbionts in the deep terrestrial subsurface.</title>
        <authorList>
            <person name="Probst A.J."/>
            <person name="Ladd B."/>
            <person name="Jarett J.K."/>
            <person name="Geller-Mcgrath D.E."/>
            <person name="Sieber C.M."/>
            <person name="Emerson J.B."/>
            <person name="Anantharaman K."/>
            <person name="Thomas B.C."/>
            <person name="Malmstrom R."/>
            <person name="Stieglmeier M."/>
            <person name="Klingl A."/>
            <person name="Woyke T."/>
            <person name="Ryan C.M."/>
            <person name="Banfield J.F."/>
        </authorList>
    </citation>
    <scope>NUCLEOTIDE SEQUENCE [LARGE SCALE GENOMIC DNA]</scope>
    <source>
        <strain evidence="3">CG23_combo_of_CG06-09_8_20_14_all_34_8</strain>
    </source>
</reference>
<evidence type="ECO:0000313" key="4">
    <source>
        <dbReference type="Proteomes" id="UP000229459"/>
    </source>
</evidence>
<dbReference type="PANTHER" id="PTHR15124">
    <property type="entry name" value="SELENOPROTEIN W"/>
    <property type="match status" value="1"/>
</dbReference>
<keyword evidence="2" id="KW-0472">Membrane</keyword>
<feature type="transmembrane region" description="Helical" evidence="2">
    <location>
        <begin position="59"/>
        <end position="81"/>
    </location>
</feature>
<evidence type="ECO:0000256" key="2">
    <source>
        <dbReference type="SAM" id="Phobius"/>
    </source>
</evidence>
<dbReference type="Proteomes" id="UP000229459">
    <property type="component" value="Unassembled WGS sequence"/>
</dbReference>
<dbReference type="InterPro" id="IPR051441">
    <property type="entry name" value="SelW_related"/>
</dbReference>
<evidence type="ECO:0000256" key="1">
    <source>
        <dbReference type="SAM" id="MobiDB-lite"/>
    </source>
</evidence>
<keyword evidence="2" id="KW-0812">Transmembrane</keyword>
<dbReference type="EMBL" id="PCSR01000102">
    <property type="protein sequence ID" value="PIP52820.1"/>
    <property type="molecule type" value="Genomic_DNA"/>
</dbReference>
<feature type="region of interest" description="Disordered" evidence="1">
    <location>
        <begin position="228"/>
        <end position="274"/>
    </location>
</feature>
<sequence length="372" mass="40293">MNFDHQMNSKSTLDTTQNNLIDQITEKIVSPQIEIGSNPPPINNDSGLVMATLPKYSKLSSFVVLLLIGLIGISGGTYALFFNSNSKKSPEVFELAPQGKLTCMPIDDQGNITNEKYRYNRMKVINLTGENRQVWVQWNQCSPNEIIHNSDGTIECRKYAKREPYIVGPGGENAQIFTIDVACESTGQLDIGADDSKSPCFNSVDNVDWQGGVAFTIKTNSQSCVLPTATPTITPTPSPSPSPTVTPSPSPTPTTSPTPTPTASPTPTPSATAVPMSCLNLTTSKITPQRGDTVVYTCSGFGTEAAYANFRTLKDDQVISPFGSSIALDDNKRANWSLYIDPNMEAGNYKVQCQICVGNDINNRCTNWSLAQ</sequence>
<comment type="caution">
    <text evidence="3">The sequence shown here is derived from an EMBL/GenBank/DDBJ whole genome shotgun (WGS) entry which is preliminary data.</text>
</comment>
<feature type="compositionally biased region" description="Pro residues" evidence="1">
    <location>
        <begin position="234"/>
        <end position="268"/>
    </location>
</feature>
<dbReference type="PANTHER" id="PTHR15124:SF27">
    <property type="entry name" value="MIGRATION AND INVASION ENHANCER 1"/>
    <property type="match status" value="1"/>
</dbReference>
<proteinExistence type="predicted"/>
<organism evidence="3 4">
    <name type="scientific">Candidatus Beckwithbacteria bacterium CG23_combo_of_CG06-09_8_20_14_all_34_8</name>
    <dbReference type="NCBI Taxonomy" id="1974497"/>
    <lineage>
        <taxon>Bacteria</taxon>
        <taxon>Candidatus Beckwithiibacteriota</taxon>
    </lineage>
</organism>
<name>A0A2H0B6Y9_9BACT</name>
<evidence type="ECO:0000313" key="3">
    <source>
        <dbReference type="EMBL" id="PIP52820.1"/>
    </source>
</evidence>